<dbReference type="Proteomes" id="UP001152130">
    <property type="component" value="Unassembled WGS sequence"/>
</dbReference>
<reference evidence="3" key="1">
    <citation type="submission" date="2022-10" db="EMBL/GenBank/DDBJ databases">
        <title>Fusarium specimens isolated from Avocado Roots.</title>
        <authorList>
            <person name="Stajich J."/>
            <person name="Roper C."/>
            <person name="Heimlech-Rivalta G."/>
        </authorList>
    </citation>
    <scope>NUCLEOTIDE SEQUENCE</scope>
    <source>
        <strain evidence="3">CF00143</strain>
    </source>
</reference>
<dbReference type="PANTHER" id="PTHR10039">
    <property type="entry name" value="AMELOGENIN"/>
    <property type="match status" value="1"/>
</dbReference>
<accession>A0A9W8U6V2</accession>
<proteinExistence type="predicted"/>
<dbReference type="PROSITE" id="PS50837">
    <property type="entry name" value="NACHT"/>
    <property type="match status" value="1"/>
</dbReference>
<protein>
    <recommendedName>
        <fullName evidence="2">NACHT domain-containing protein</fullName>
    </recommendedName>
</protein>
<organism evidence="3 4">
    <name type="scientific">Fusarium irregulare</name>
    <dbReference type="NCBI Taxonomy" id="2494466"/>
    <lineage>
        <taxon>Eukaryota</taxon>
        <taxon>Fungi</taxon>
        <taxon>Dikarya</taxon>
        <taxon>Ascomycota</taxon>
        <taxon>Pezizomycotina</taxon>
        <taxon>Sordariomycetes</taxon>
        <taxon>Hypocreomycetidae</taxon>
        <taxon>Hypocreales</taxon>
        <taxon>Nectriaceae</taxon>
        <taxon>Fusarium</taxon>
        <taxon>Fusarium incarnatum-equiseti species complex</taxon>
    </lineage>
</organism>
<evidence type="ECO:0000256" key="1">
    <source>
        <dbReference type="ARBA" id="ARBA00022737"/>
    </source>
</evidence>
<comment type="caution">
    <text evidence="3">The sequence shown here is derived from an EMBL/GenBank/DDBJ whole genome shotgun (WGS) entry which is preliminary data.</text>
</comment>
<dbReference type="InterPro" id="IPR007111">
    <property type="entry name" value="NACHT_NTPase"/>
</dbReference>
<gene>
    <name evidence="3" type="ORF">NW766_010004</name>
</gene>
<evidence type="ECO:0000259" key="2">
    <source>
        <dbReference type="PROSITE" id="PS50837"/>
    </source>
</evidence>
<dbReference type="InterPro" id="IPR056884">
    <property type="entry name" value="NPHP3-like_N"/>
</dbReference>
<dbReference type="Pfam" id="PF24883">
    <property type="entry name" value="NPHP3_N"/>
    <property type="match status" value="1"/>
</dbReference>
<keyword evidence="4" id="KW-1185">Reference proteome</keyword>
<dbReference type="PANTHER" id="PTHR10039:SF14">
    <property type="entry name" value="NACHT DOMAIN-CONTAINING PROTEIN"/>
    <property type="match status" value="1"/>
</dbReference>
<dbReference type="AlphaFoldDB" id="A0A9W8U6V2"/>
<dbReference type="EMBL" id="JAPDHF010000017">
    <property type="protein sequence ID" value="KAJ4007320.1"/>
    <property type="molecule type" value="Genomic_DNA"/>
</dbReference>
<feature type="domain" description="NACHT" evidence="2">
    <location>
        <begin position="1"/>
        <end position="55"/>
    </location>
</feature>
<evidence type="ECO:0000313" key="3">
    <source>
        <dbReference type="EMBL" id="KAJ4007320.1"/>
    </source>
</evidence>
<evidence type="ECO:0000313" key="4">
    <source>
        <dbReference type="Proteomes" id="UP001152130"/>
    </source>
</evidence>
<sequence>MSNLTNQASYIWLVIDGLDECEKDRQVRLVRLLNQLISKPVVPGSTTCKVLVASRGPSEALEKMKRKQIISLAEEKGSLDRAIWQYVGLRLETMRPKLQQIDVQHSEVEEIQSIIVKKADGMFLYARLVVDYLASNVFYSGDEMKESVNQLPQKLTEFYQRILTQILVQLDSRSVDRIRCVLGWIAFAKRPLKKVELLSAITFSSGNSQVSRLVPQYILDICGTLIEESRDTTVAFIHNSVKEQRRRKLLSRETKRFKSME</sequence>
<name>A0A9W8U6V2_9HYPO</name>
<keyword evidence="1" id="KW-0677">Repeat</keyword>